<reference evidence="9" key="1">
    <citation type="submission" date="2022-04" db="EMBL/GenBank/DDBJ databases">
        <title>Shinella lacus sp. nov., a novel member of the genus Shinella from water.</title>
        <authorList>
            <person name="Deng Y."/>
        </authorList>
    </citation>
    <scope>NUCLEOTIDE SEQUENCE</scope>
    <source>
        <strain evidence="9">JCM 31239</strain>
    </source>
</reference>
<dbReference type="PANTHER" id="PTHR30472:SF24">
    <property type="entry name" value="FERRIC ENTEROBACTIN TRANSPORT SYSTEM PERMEASE PROTEIN FEPG"/>
    <property type="match status" value="1"/>
</dbReference>
<feature type="transmembrane region" description="Helical" evidence="8">
    <location>
        <begin position="314"/>
        <end position="333"/>
    </location>
</feature>
<keyword evidence="6 8" id="KW-1133">Transmembrane helix</keyword>
<evidence type="ECO:0000256" key="7">
    <source>
        <dbReference type="ARBA" id="ARBA00023136"/>
    </source>
</evidence>
<keyword evidence="4" id="KW-1003">Cell membrane</keyword>
<keyword evidence="7 8" id="KW-0472">Membrane</keyword>
<feature type="transmembrane region" description="Helical" evidence="8">
    <location>
        <begin position="104"/>
        <end position="123"/>
    </location>
</feature>
<proteinExistence type="inferred from homology"/>
<evidence type="ECO:0000256" key="3">
    <source>
        <dbReference type="ARBA" id="ARBA00022448"/>
    </source>
</evidence>
<dbReference type="SUPFAM" id="SSF81345">
    <property type="entry name" value="ABC transporter involved in vitamin B12 uptake, BtuC"/>
    <property type="match status" value="1"/>
</dbReference>
<keyword evidence="5 8" id="KW-0812">Transmembrane</keyword>
<evidence type="ECO:0000256" key="6">
    <source>
        <dbReference type="ARBA" id="ARBA00022989"/>
    </source>
</evidence>
<comment type="caution">
    <text evidence="9">The sequence shown here is derived from an EMBL/GenBank/DDBJ whole genome shotgun (WGS) entry which is preliminary data.</text>
</comment>
<dbReference type="CDD" id="cd06550">
    <property type="entry name" value="TM_ABC_iron-siderophores_like"/>
    <property type="match status" value="1"/>
</dbReference>
<organism evidence="9 10">
    <name type="scientific">Shinella curvata</name>
    <dbReference type="NCBI Taxonomy" id="1817964"/>
    <lineage>
        <taxon>Bacteria</taxon>
        <taxon>Pseudomonadati</taxon>
        <taxon>Pseudomonadota</taxon>
        <taxon>Alphaproteobacteria</taxon>
        <taxon>Hyphomicrobiales</taxon>
        <taxon>Rhizobiaceae</taxon>
        <taxon>Shinella</taxon>
    </lineage>
</organism>
<feature type="transmembrane region" description="Helical" evidence="8">
    <location>
        <begin position="197"/>
        <end position="216"/>
    </location>
</feature>
<evidence type="ECO:0000313" key="9">
    <source>
        <dbReference type="EMBL" id="MDO6121778.1"/>
    </source>
</evidence>
<feature type="transmembrane region" description="Helical" evidence="8">
    <location>
        <begin position="245"/>
        <end position="270"/>
    </location>
</feature>
<evidence type="ECO:0000256" key="4">
    <source>
        <dbReference type="ARBA" id="ARBA00022475"/>
    </source>
</evidence>
<keyword evidence="3" id="KW-0813">Transport</keyword>
<sequence>MGMMGWRQKARIFPRRCIIFTGLIALLIVLFTLSLCLGDFPVTLMQVLAALIGRGDETVAMVILEWRLPRSGVAILMGAALGMSGAIFQSLFRNPLGSPDIIGFDAGAFTGATLALLAGYGFIGRMAGALGAGALTSVAVYALAWKNGVQGMRLILTGIGLGQLLAAVGQWLLLSAEPETAVSVSVWAIGTLNGVETHQFFVTLGFAVVLVPVGIAQTRALRQLELGDDVAQASGLAVERARRRLVVTGGALAALSTAVVGPIAFVALIAPQQARLFMHGSGVSPAAAGLVGAALLSSADIAAQHLFGETQVPVGTVMLCLGGVWLLWMLSAWKTG</sequence>
<dbReference type="PANTHER" id="PTHR30472">
    <property type="entry name" value="FERRIC ENTEROBACTIN TRANSPORT SYSTEM PERMEASE PROTEIN"/>
    <property type="match status" value="1"/>
</dbReference>
<feature type="transmembrane region" description="Helical" evidence="8">
    <location>
        <begin position="154"/>
        <end position="173"/>
    </location>
</feature>
<dbReference type="Proteomes" id="UP001177080">
    <property type="component" value="Unassembled WGS sequence"/>
</dbReference>
<dbReference type="EMBL" id="WHSC02000005">
    <property type="protein sequence ID" value="MDO6121778.1"/>
    <property type="molecule type" value="Genomic_DNA"/>
</dbReference>
<evidence type="ECO:0000313" key="10">
    <source>
        <dbReference type="Proteomes" id="UP001177080"/>
    </source>
</evidence>
<accession>A0ABT8XDU2</accession>
<evidence type="ECO:0000256" key="2">
    <source>
        <dbReference type="ARBA" id="ARBA00007935"/>
    </source>
</evidence>
<dbReference type="InterPro" id="IPR037294">
    <property type="entry name" value="ABC_BtuC-like"/>
</dbReference>
<comment type="similarity">
    <text evidence="2">Belongs to the binding-protein-dependent transport system permease family. FecCD subfamily.</text>
</comment>
<dbReference type="Pfam" id="PF01032">
    <property type="entry name" value="FecCD"/>
    <property type="match status" value="1"/>
</dbReference>
<evidence type="ECO:0000256" key="5">
    <source>
        <dbReference type="ARBA" id="ARBA00022692"/>
    </source>
</evidence>
<dbReference type="RefSeq" id="WP_244762321.1">
    <property type="nucleotide sequence ID" value="NZ_JALJCJ010000005.1"/>
</dbReference>
<keyword evidence="10" id="KW-1185">Reference proteome</keyword>
<evidence type="ECO:0000256" key="8">
    <source>
        <dbReference type="SAM" id="Phobius"/>
    </source>
</evidence>
<evidence type="ECO:0000256" key="1">
    <source>
        <dbReference type="ARBA" id="ARBA00004651"/>
    </source>
</evidence>
<feature type="transmembrane region" description="Helical" evidence="8">
    <location>
        <begin position="282"/>
        <end position="302"/>
    </location>
</feature>
<protein>
    <submittedName>
        <fullName evidence="9">Iron chelate uptake ABC transporter family permease subunit</fullName>
    </submittedName>
</protein>
<feature type="transmembrane region" description="Helical" evidence="8">
    <location>
        <begin position="73"/>
        <end position="92"/>
    </location>
</feature>
<comment type="subcellular location">
    <subcellularLocation>
        <location evidence="1">Cell membrane</location>
        <topology evidence="1">Multi-pass membrane protein</topology>
    </subcellularLocation>
</comment>
<feature type="transmembrane region" description="Helical" evidence="8">
    <location>
        <begin position="129"/>
        <end position="145"/>
    </location>
</feature>
<dbReference type="InterPro" id="IPR000522">
    <property type="entry name" value="ABC_transptr_permease_BtuC"/>
</dbReference>
<gene>
    <name evidence="9" type="ORF">GB928_011350</name>
</gene>
<name>A0ABT8XDU2_9HYPH</name>
<dbReference type="Gene3D" id="1.10.3470.10">
    <property type="entry name" value="ABC transporter involved in vitamin B12 uptake, BtuC"/>
    <property type="match status" value="1"/>
</dbReference>